<evidence type="ECO:0000256" key="1">
    <source>
        <dbReference type="ARBA" id="ARBA00004141"/>
    </source>
</evidence>
<name>A0A841L5S1_9SPHN</name>
<evidence type="ECO:0000313" key="7">
    <source>
        <dbReference type="Proteomes" id="UP000538147"/>
    </source>
</evidence>
<evidence type="ECO:0000256" key="3">
    <source>
        <dbReference type="ARBA" id="ARBA00022989"/>
    </source>
</evidence>
<comment type="subcellular location">
    <subcellularLocation>
        <location evidence="1">Membrane</location>
        <topology evidence="1">Multi-pass membrane protein</topology>
    </subcellularLocation>
</comment>
<feature type="transmembrane region" description="Helical" evidence="5">
    <location>
        <begin position="124"/>
        <end position="148"/>
    </location>
</feature>
<keyword evidence="7" id="KW-1185">Reference proteome</keyword>
<feature type="transmembrane region" description="Helical" evidence="5">
    <location>
        <begin position="41"/>
        <end position="58"/>
    </location>
</feature>
<reference evidence="6 7" key="1">
    <citation type="submission" date="2020-08" db="EMBL/GenBank/DDBJ databases">
        <title>Genomic Encyclopedia of Type Strains, Phase IV (KMG-IV): sequencing the most valuable type-strain genomes for metagenomic binning, comparative biology and taxonomic classification.</title>
        <authorList>
            <person name="Goeker M."/>
        </authorList>
    </citation>
    <scope>NUCLEOTIDE SEQUENCE [LARGE SCALE GENOMIC DNA]</scope>
    <source>
        <strain evidence="6 7">DSM 102189</strain>
    </source>
</reference>
<organism evidence="6 7">
    <name type="scientific">Polymorphobacter multimanifer</name>
    <dbReference type="NCBI Taxonomy" id="1070431"/>
    <lineage>
        <taxon>Bacteria</taxon>
        <taxon>Pseudomonadati</taxon>
        <taxon>Pseudomonadota</taxon>
        <taxon>Alphaproteobacteria</taxon>
        <taxon>Sphingomonadales</taxon>
        <taxon>Sphingosinicellaceae</taxon>
        <taxon>Polymorphobacter</taxon>
    </lineage>
</organism>
<keyword evidence="3 5" id="KW-1133">Transmembrane helix</keyword>
<dbReference type="InterPro" id="IPR023380">
    <property type="entry name" value="DsbB-like_sf"/>
</dbReference>
<evidence type="ECO:0000313" key="6">
    <source>
        <dbReference type="EMBL" id="MBB6226841.1"/>
    </source>
</evidence>
<evidence type="ECO:0000256" key="2">
    <source>
        <dbReference type="ARBA" id="ARBA00022692"/>
    </source>
</evidence>
<dbReference type="InterPro" id="IPR003752">
    <property type="entry name" value="DiS_bond_form_DsbB/BdbC"/>
</dbReference>
<keyword evidence="4 5" id="KW-0472">Membrane</keyword>
<dbReference type="Proteomes" id="UP000538147">
    <property type="component" value="Unassembled WGS sequence"/>
</dbReference>
<keyword evidence="2 5" id="KW-0812">Transmembrane</keyword>
<dbReference type="EMBL" id="JACIIV010000006">
    <property type="protein sequence ID" value="MBB6226841.1"/>
    <property type="molecule type" value="Genomic_DNA"/>
</dbReference>
<proteinExistence type="predicted"/>
<gene>
    <name evidence="6" type="ORF">FHS79_001003</name>
</gene>
<dbReference type="GO" id="GO:0006457">
    <property type="term" value="P:protein folding"/>
    <property type="evidence" value="ECO:0007669"/>
    <property type="project" value="InterPro"/>
</dbReference>
<evidence type="ECO:0000256" key="5">
    <source>
        <dbReference type="SAM" id="Phobius"/>
    </source>
</evidence>
<dbReference type="Pfam" id="PF02600">
    <property type="entry name" value="DsbB"/>
    <property type="match status" value="1"/>
</dbReference>
<dbReference type="AlphaFoldDB" id="A0A841L5S1"/>
<dbReference type="SUPFAM" id="SSF158442">
    <property type="entry name" value="DsbB-like"/>
    <property type="match status" value="1"/>
</dbReference>
<comment type="caution">
    <text evidence="6">The sequence shown here is derived from an EMBL/GenBank/DDBJ whole genome shotgun (WGS) entry which is preliminary data.</text>
</comment>
<dbReference type="RefSeq" id="WP_243452667.1">
    <property type="nucleotide sequence ID" value="NZ_JACIIV010000006.1"/>
</dbReference>
<dbReference type="PIRSF" id="PIRSF033913">
    <property type="entry name" value="S-S_format_DsbB"/>
    <property type="match status" value="1"/>
</dbReference>
<feature type="transmembrane region" description="Helical" evidence="5">
    <location>
        <begin position="65"/>
        <end position="84"/>
    </location>
</feature>
<dbReference type="InterPro" id="IPR024199">
    <property type="entry name" value="Uncharacterised_DsbB"/>
</dbReference>
<evidence type="ECO:0000256" key="4">
    <source>
        <dbReference type="ARBA" id="ARBA00023136"/>
    </source>
</evidence>
<dbReference type="Gene3D" id="1.20.1550.10">
    <property type="entry name" value="DsbB-like"/>
    <property type="match status" value="1"/>
</dbReference>
<sequence length="152" mass="15560">MRSDVAQPAAIVLAGGLALLGGALAFEHLGGLVPCEMCIWQRQAIAAALVLATLALVLKSRAVAALAAVAMLGNAAIAGFHAGVEQKWWEGITRCATTPSGGSTADIIGAILATPLVRCDAIPWSLFGISMAGWNFIIASIIGALALWRLKA</sequence>
<accession>A0A841L5S1</accession>
<dbReference type="GO" id="GO:0016020">
    <property type="term" value="C:membrane"/>
    <property type="evidence" value="ECO:0007669"/>
    <property type="project" value="UniProtKB-SubCell"/>
</dbReference>
<dbReference type="GO" id="GO:0015035">
    <property type="term" value="F:protein-disulfide reductase activity"/>
    <property type="evidence" value="ECO:0007669"/>
    <property type="project" value="InterPro"/>
</dbReference>
<protein>
    <submittedName>
        <fullName evidence="6">Disulfide bond formation protein DsbB</fullName>
    </submittedName>
</protein>